<dbReference type="Proteomes" id="UP001634394">
    <property type="component" value="Unassembled WGS sequence"/>
</dbReference>
<evidence type="ECO:0000313" key="1">
    <source>
        <dbReference type="EMBL" id="KAL3891533.1"/>
    </source>
</evidence>
<protein>
    <submittedName>
        <fullName evidence="1">Uncharacterized protein</fullName>
    </submittedName>
</protein>
<dbReference type="EMBL" id="JBJQND010000001">
    <property type="protein sequence ID" value="KAL3891533.1"/>
    <property type="molecule type" value="Genomic_DNA"/>
</dbReference>
<comment type="caution">
    <text evidence="1">The sequence shown here is derived from an EMBL/GenBank/DDBJ whole genome shotgun (WGS) entry which is preliminary data.</text>
</comment>
<feature type="non-terminal residue" evidence="1">
    <location>
        <position position="87"/>
    </location>
</feature>
<feature type="non-terminal residue" evidence="1">
    <location>
        <position position="1"/>
    </location>
</feature>
<sequence>IPSKGDLSNDINVAEPTEIELDPYGESTIVHIPEMDSSFDISDRNIDPVNLIEEESVHDVLTETMVEYHGITYTILERSWQKRTRLL</sequence>
<name>A0ABD3Y2I0_SINWO</name>
<accession>A0ABD3Y2I0</accession>
<reference evidence="1 2" key="1">
    <citation type="submission" date="2024-11" db="EMBL/GenBank/DDBJ databases">
        <title>Chromosome-level genome assembly of the freshwater bivalve Anodonta woodiana.</title>
        <authorList>
            <person name="Chen X."/>
        </authorList>
    </citation>
    <scope>NUCLEOTIDE SEQUENCE [LARGE SCALE GENOMIC DNA]</scope>
    <source>
        <strain evidence="1">MN2024</strain>
        <tissue evidence="1">Gills</tissue>
    </source>
</reference>
<dbReference type="AlphaFoldDB" id="A0ABD3Y2I0"/>
<organism evidence="1 2">
    <name type="scientific">Sinanodonta woodiana</name>
    <name type="common">Chinese pond mussel</name>
    <name type="synonym">Anodonta woodiana</name>
    <dbReference type="NCBI Taxonomy" id="1069815"/>
    <lineage>
        <taxon>Eukaryota</taxon>
        <taxon>Metazoa</taxon>
        <taxon>Spiralia</taxon>
        <taxon>Lophotrochozoa</taxon>
        <taxon>Mollusca</taxon>
        <taxon>Bivalvia</taxon>
        <taxon>Autobranchia</taxon>
        <taxon>Heteroconchia</taxon>
        <taxon>Palaeoheterodonta</taxon>
        <taxon>Unionida</taxon>
        <taxon>Unionoidea</taxon>
        <taxon>Unionidae</taxon>
        <taxon>Unioninae</taxon>
        <taxon>Sinanodonta</taxon>
    </lineage>
</organism>
<evidence type="ECO:0000313" key="2">
    <source>
        <dbReference type="Proteomes" id="UP001634394"/>
    </source>
</evidence>
<keyword evidence="2" id="KW-1185">Reference proteome</keyword>
<proteinExistence type="predicted"/>
<gene>
    <name evidence="1" type="ORF">ACJMK2_003793</name>
</gene>